<evidence type="ECO:0000256" key="2">
    <source>
        <dbReference type="ARBA" id="ARBA00022519"/>
    </source>
</evidence>
<dbReference type="GO" id="GO:0032153">
    <property type="term" value="C:cell division site"/>
    <property type="evidence" value="ECO:0007669"/>
    <property type="project" value="UniProtKB-UniRule"/>
</dbReference>
<keyword evidence="2 7" id="KW-0997">Cell inner membrane</keyword>
<dbReference type="OrthoDB" id="9783091at2"/>
<comment type="function">
    <text evidence="7">Essential cell division protein.</text>
</comment>
<reference evidence="10 11" key="1">
    <citation type="submission" date="2017-09" db="EMBL/GenBank/DDBJ databases">
        <authorList>
            <person name="Ehlers B."/>
            <person name="Leendertz F.H."/>
        </authorList>
    </citation>
    <scope>NUCLEOTIDE SEQUENCE [LARGE SCALE GENOMIC DNA]</scope>
    <source>
        <strain evidence="10 11">CGMCC 1.12662</strain>
    </source>
</reference>
<dbReference type="GO" id="GO:0043093">
    <property type="term" value="P:FtsZ-dependent cytokinesis"/>
    <property type="evidence" value="ECO:0007669"/>
    <property type="project" value="UniProtKB-UniRule"/>
</dbReference>
<keyword evidence="6 7" id="KW-0131">Cell cycle</keyword>
<evidence type="ECO:0000313" key="10">
    <source>
        <dbReference type="EMBL" id="SNY54683.1"/>
    </source>
</evidence>
<gene>
    <name evidence="7" type="primary">ftsQ</name>
    <name evidence="9" type="ORF">CVM39_07395</name>
    <name evidence="10" type="ORF">SAMN06297129_2882</name>
</gene>
<protein>
    <recommendedName>
        <fullName evidence="7">Cell division protein FtsQ</fullName>
    </recommendedName>
</protein>
<dbReference type="Proteomes" id="UP000231655">
    <property type="component" value="Unassembled WGS sequence"/>
</dbReference>
<dbReference type="InterPro" id="IPR026579">
    <property type="entry name" value="FtsQ"/>
</dbReference>
<dbReference type="EMBL" id="OBEA01000005">
    <property type="protein sequence ID" value="SNY54683.1"/>
    <property type="molecule type" value="Genomic_DNA"/>
</dbReference>
<keyword evidence="5 7" id="KW-1133">Transmembrane helix</keyword>
<comment type="similarity">
    <text evidence="7">Belongs to the FtsQ/DivIB family. FtsQ subfamily.</text>
</comment>
<reference evidence="9 12" key="2">
    <citation type="journal article" date="2018" name="Int. J. Syst. Evol. Microbiol.">
        <title>Pseudooceanicola lipolyticus sp. nov., a marine alphaproteobacterium, reclassification of Oceanicola flagellatus as Pseudooceanicola flagellatus comb. nov. and emended description of the genus Pseudooceanicola.</title>
        <authorList>
            <person name="Huang M.-M."/>
            <person name="Guo L.-L."/>
            <person name="Wu Y.-H."/>
            <person name="Lai Q.-L."/>
            <person name="Shao Z.-Z."/>
            <person name="Wang C.-S."/>
            <person name="Wu M."/>
            <person name="Xu X.-W."/>
        </authorList>
    </citation>
    <scope>NUCLEOTIDE SEQUENCE [LARGE SCALE GENOMIC DNA]</scope>
    <source>
        <strain evidence="9 12">Ar-45</strain>
    </source>
</reference>
<comment type="subcellular location">
    <subcellularLocation>
        <location evidence="7">Cell inner membrane</location>
        <topology evidence="7">Single-pass type II membrane protein</topology>
    </subcellularLocation>
    <text evidence="7">Localizes to the division septum.</text>
</comment>
<evidence type="ECO:0000313" key="11">
    <source>
        <dbReference type="Proteomes" id="UP000231655"/>
    </source>
</evidence>
<dbReference type="GO" id="GO:0090529">
    <property type="term" value="P:cell septum assembly"/>
    <property type="evidence" value="ECO:0007669"/>
    <property type="project" value="InterPro"/>
</dbReference>
<evidence type="ECO:0000256" key="4">
    <source>
        <dbReference type="ARBA" id="ARBA00022692"/>
    </source>
</evidence>
<proteinExistence type="inferred from homology"/>
<sequence length="296" mass="33035">MRALRPARPRAARPDPAPSRWSYRLQRFLLTPGYRLAMRIVIPAVVCFGSVHLYMADEMRRDNVIAMIHGWKNDIETLDQFMVYGMEVSNASPGTEEDIREIAELDLPRSSFHIDLPGLKDTVESLPSVAEAALQLRDGGVLRISVVERVPVAIWRGVDGYDLVDPTGAVTGALHRRSERPDLPLLAGAGEPAAIPEALALIAAAEPIAARLRGLERIGERRWDVVLDRDQRILLPEEKPVQALERVLALDEAQELMSRDVLAVDMRLADRPTLRLSEGAVKDWRRIRSLVIDASK</sequence>
<evidence type="ECO:0000256" key="3">
    <source>
        <dbReference type="ARBA" id="ARBA00022618"/>
    </source>
</evidence>
<evidence type="ECO:0000256" key="6">
    <source>
        <dbReference type="ARBA" id="ARBA00023306"/>
    </source>
</evidence>
<accession>A0A285J3N6</accession>
<dbReference type="PANTHER" id="PTHR35851">
    <property type="entry name" value="CELL DIVISION PROTEIN FTSQ"/>
    <property type="match status" value="1"/>
</dbReference>
<evidence type="ECO:0000313" key="9">
    <source>
        <dbReference type="EMBL" id="PJE29722.1"/>
    </source>
</evidence>
<dbReference type="GO" id="GO:0005886">
    <property type="term" value="C:plasma membrane"/>
    <property type="evidence" value="ECO:0007669"/>
    <property type="project" value="UniProtKB-SubCell"/>
</dbReference>
<keyword evidence="7" id="KW-0472">Membrane</keyword>
<dbReference type="Proteomes" id="UP000231702">
    <property type="component" value="Unassembled WGS sequence"/>
</dbReference>
<dbReference type="RefSeq" id="WP_097146584.1">
    <property type="nucleotide sequence ID" value="NZ_OBEA01000005.1"/>
</dbReference>
<evidence type="ECO:0000259" key="8">
    <source>
        <dbReference type="Pfam" id="PF03799"/>
    </source>
</evidence>
<dbReference type="HAMAP" id="MF_00911">
    <property type="entry name" value="FtsQ_subfam"/>
    <property type="match status" value="1"/>
</dbReference>
<keyword evidence="1 7" id="KW-1003">Cell membrane</keyword>
<dbReference type="InterPro" id="IPR045335">
    <property type="entry name" value="FtsQ_C_sf"/>
</dbReference>
<keyword evidence="3 7" id="KW-0132">Cell division</keyword>
<dbReference type="AlphaFoldDB" id="A0A285J3N6"/>
<dbReference type="Gene3D" id="3.40.50.11690">
    <property type="entry name" value="Cell division protein FtsQ/DivIB"/>
    <property type="match status" value="1"/>
</dbReference>
<evidence type="ECO:0000256" key="7">
    <source>
        <dbReference type="HAMAP-Rule" id="MF_00911"/>
    </source>
</evidence>
<evidence type="ECO:0000313" key="12">
    <source>
        <dbReference type="Proteomes" id="UP000231702"/>
    </source>
</evidence>
<keyword evidence="4 7" id="KW-0812">Transmembrane</keyword>
<feature type="domain" description="Cell division protein FtsQ/DivIB C-terminal" evidence="8">
    <location>
        <begin position="153"/>
        <end position="267"/>
    </location>
</feature>
<name>A0A285J3N6_9RHOB</name>
<organism evidence="10 11">
    <name type="scientific">Pseudooceanicola antarcticus</name>
    <dbReference type="NCBI Taxonomy" id="1247613"/>
    <lineage>
        <taxon>Bacteria</taxon>
        <taxon>Pseudomonadati</taxon>
        <taxon>Pseudomonadota</taxon>
        <taxon>Alphaproteobacteria</taxon>
        <taxon>Rhodobacterales</taxon>
        <taxon>Paracoccaceae</taxon>
        <taxon>Pseudooceanicola</taxon>
    </lineage>
</organism>
<keyword evidence="12" id="KW-1185">Reference proteome</keyword>
<dbReference type="EMBL" id="PGTD01000015">
    <property type="protein sequence ID" value="PJE29722.1"/>
    <property type="molecule type" value="Genomic_DNA"/>
</dbReference>
<dbReference type="InterPro" id="IPR005548">
    <property type="entry name" value="Cell_div_FtsQ/DivIB_C"/>
</dbReference>
<dbReference type="PANTHER" id="PTHR35851:SF1">
    <property type="entry name" value="CELL DIVISION PROTEIN FTSQ"/>
    <property type="match status" value="1"/>
</dbReference>
<dbReference type="Pfam" id="PF03799">
    <property type="entry name" value="FtsQ_DivIB_C"/>
    <property type="match status" value="1"/>
</dbReference>
<evidence type="ECO:0000256" key="5">
    <source>
        <dbReference type="ARBA" id="ARBA00022989"/>
    </source>
</evidence>
<evidence type="ECO:0000256" key="1">
    <source>
        <dbReference type="ARBA" id="ARBA00022475"/>
    </source>
</evidence>